<comment type="caution">
    <text evidence="3">The sequence shown here is derived from an EMBL/GenBank/DDBJ whole genome shotgun (WGS) entry which is preliminary data.</text>
</comment>
<proteinExistence type="predicted"/>
<feature type="transmembrane region" description="Helical" evidence="2">
    <location>
        <begin position="150"/>
        <end position="170"/>
    </location>
</feature>
<keyword evidence="2" id="KW-0812">Transmembrane</keyword>
<gene>
    <name evidence="3" type="ORF">B0H16DRAFT_1483758</name>
</gene>
<evidence type="ECO:0000256" key="1">
    <source>
        <dbReference type="SAM" id="MobiDB-lite"/>
    </source>
</evidence>
<dbReference type="AlphaFoldDB" id="A0AAD7GQU3"/>
<protein>
    <submittedName>
        <fullName evidence="3">Uncharacterized protein</fullName>
    </submittedName>
</protein>
<keyword evidence="2" id="KW-1133">Transmembrane helix</keyword>
<sequence>MGLAEDRAEFTKLQTVIHVLAVEAKLDFELPWSQQEPMTIAKISRVVRFNKSISSVLELEQAAERHDYLCAKRFPRHWATQSILQHYLNSVRAYKSGKANPSSGVSRRRARATKIGRREAAAAGSSHQNPRIILSPPDSQQSNSRINSIYVQWIWITTLAVKMTYLVLLLNRVSRSTPSDEEESDNGSTNDNPRDLTVALKTTRMGMRTI</sequence>
<keyword evidence="2" id="KW-0472">Membrane</keyword>
<organism evidence="3 4">
    <name type="scientific">Mycena metata</name>
    <dbReference type="NCBI Taxonomy" id="1033252"/>
    <lineage>
        <taxon>Eukaryota</taxon>
        <taxon>Fungi</taxon>
        <taxon>Dikarya</taxon>
        <taxon>Basidiomycota</taxon>
        <taxon>Agaricomycotina</taxon>
        <taxon>Agaricomycetes</taxon>
        <taxon>Agaricomycetidae</taxon>
        <taxon>Agaricales</taxon>
        <taxon>Marasmiineae</taxon>
        <taxon>Mycenaceae</taxon>
        <taxon>Mycena</taxon>
    </lineage>
</organism>
<feature type="region of interest" description="Disordered" evidence="1">
    <location>
        <begin position="176"/>
        <end position="195"/>
    </location>
</feature>
<evidence type="ECO:0000313" key="3">
    <source>
        <dbReference type="EMBL" id="KAJ7700901.1"/>
    </source>
</evidence>
<dbReference type="EMBL" id="JARKIB010000547">
    <property type="protein sequence ID" value="KAJ7700901.1"/>
    <property type="molecule type" value="Genomic_DNA"/>
</dbReference>
<keyword evidence="4" id="KW-1185">Reference proteome</keyword>
<dbReference type="Proteomes" id="UP001215598">
    <property type="component" value="Unassembled WGS sequence"/>
</dbReference>
<feature type="region of interest" description="Disordered" evidence="1">
    <location>
        <begin position="98"/>
        <end position="143"/>
    </location>
</feature>
<evidence type="ECO:0000313" key="4">
    <source>
        <dbReference type="Proteomes" id="UP001215598"/>
    </source>
</evidence>
<accession>A0AAD7GQU3</accession>
<name>A0AAD7GQU3_9AGAR</name>
<feature type="compositionally biased region" description="Basic residues" evidence="1">
    <location>
        <begin position="106"/>
        <end position="115"/>
    </location>
</feature>
<evidence type="ECO:0000256" key="2">
    <source>
        <dbReference type="SAM" id="Phobius"/>
    </source>
</evidence>
<reference evidence="3" key="1">
    <citation type="submission" date="2023-03" db="EMBL/GenBank/DDBJ databases">
        <title>Massive genome expansion in bonnet fungi (Mycena s.s.) driven by repeated elements and novel gene families across ecological guilds.</title>
        <authorList>
            <consortium name="Lawrence Berkeley National Laboratory"/>
            <person name="Harder C.B."/>
            <person name="Miyauchi S."/>
            <person name="Viragh M."/>
            <person name="Kuo A."/>
            <person name="Thoen E."/>
            <person name="Andreopoulos B."/>
            <person name="Lu D."/>
            <person name="Skrede I."/>
            <person name="Drula E."/>
            <person name="Henrissat B."/>
            <person name="Morin E."/>
            <person name="Kohler A."/>
            <person name="Barry K."/>
            <person name="LaButti K."/>
            <person name="Morin E."/>
            <person name="Salamov A."/>
            <person name="Lipzen A."/>
            <person name="Mereny Z."/>
            <person name="Hegedus B."/>
            <person name="Baldrian P."/>
            <person name="Stursova M."/>
            <person name="Weitz H."/>
            <person name="Taylor A."/>
            <person name="Grigoriev I.V."/>
            <person name="Nagy L.G."/>
            <person name="Martin F."/>
            <person name="Kauserud H."/>
        </authorList>
    </citation>
    <scope>NUCLEOTIDE SEQUENCE</scope>
    <source>
        <strain evidence="3">CBHHK182m</strain>
    </source>
</reference>